<evidence type="ECO:0000313" key="2">
    <source>
        <dbReference type="Proteomes" id="UP000236630"/>
    </source>
</evidence>
<name>A0A2H5P9D3_CITUN</name>
<dbReference type="InterPro" id="IPR009818">
    <property type="entry name" value="PAM2_motif"/>
</dbReference>
<gene>
    <name evidence="1" type="ORF">CUMW_115790</name>
</gene>
<accession>A0A2H5P9D3</accession>
<proteinExistence type="predicted"/>
<reference evidence="1 2" key="1">
    <citation type="journal article" date="2017" name="Front. Genet.">
        <title>Draft sequencing of the heterozygous diploid genome of Satsuma (Citrus unshiu Marc.) using a hybrid assembly approach.</title>
        <authorList>
            <person name="Shimizu T."/>
            <person name="Tanizawa Y."/>
            <person name="Mochizuki T."/>
            <person name="Nagasaki H."/>
            <person name="Yoshioka T."/>
            <person name="Toyoda A."/>
            <person name="Fujiyama A."/>
            <person name="Kaminuma E."/>
            <person name="Nakamura Y."/>
        </authorList>
    </citation>
    <scope>NUCLEOTIDE SEQUENCE [LARGE SCALE GENOMIC DNA]</scope>
    <source>
        <strain evidence="2">cv. Miyagawa wase</strain>
    </source>
</reference>
<evidence type="ECO:0000313" key="1">
    <source>
        <dbReference type="EMBL" id="GAY48982.1"/>
    </source>
</evidence>
<dbReference type="Pfam" id="PF07145">
    <property type="entry name" value="PAM2"/>
    <property type="match status" value="1"/>
</dbReference>
<dbReference type="InterPro" id="IPR040414">
    <property type="entry name" value="CID1/CID2"/>
</dbReference>
<comment type="caution">
    <text evidence="1">The sequence shown here is derived from an EMBL/GenBank/DDBJ whole genome shotgun (WGS) entry which is preliminary data.</text>
</comment>
<dbReference type="PANTHER" id="PTHR33790">
    <property type="entry name" value="OS05G0344200 PROTEIN"/>
    <property type="match status" value="1"/>
</dbReference>
<dbReference type="Proteomes" id="UP000236630">
    <property type="component" value="Unassembled WGS sequence"/>
</dbReference>
<protein>
    <submittedName>
        <fullName evidence="1">Uncharacterized protein</fullName>
    </submittedName>
</protein>
<organism evidence="1 2">
    <name type="scientific">Citrus unshiu</name>
    <name type="common">Satsuma mandarin</name>
    <name type="synonym">Citrus nobilis var. unshiu</name>
    <dbReference type="NCBI Taxonomy" id="55188"/>
    <lineage>
        <taxon>Eukaryota</taxon>
        <taxon>Viridiplantae</taxon>
        <taxon>Streptophyta</taxon>
        <taxon>Embryophyta</taxon>
        <taxon>Tracheophyta</taxon>
        <taxon>Spermatophyta</taxon>
        <taxon>Magnoliopsida</taxon>
        <taxon>eudicotyledons</taxon>
        <taxon>Gunneridae</taxon>
        <taxon>Pentapetalae</taxon>
        <taxon>rosids</taxon>
        <taxon>malvids</taxon>
        <taxon>Sapindales</taxon>
        <taxon>Rutaceae</taxon>
        <taxon>Aurantioideae</taxon>
        <taxon>Citrus</taxon>
    </lineage>
</organism>
<keyword evidence="2" id="KW-1185">Reference proteome</keyword>
<dbReference type="EMBL" id="BDQV01000049">
    <property type="protein sequence ID" value="GAY48982.1"/>
    <property type="molecule type" value="Genomic_DNA"/>
</dbReference>
<dbReference type="AlphaFoldDB" id="A0A2H5P9D3"/>
<dbReference type="PANTHER" id="PTHR33790:SF10">
    <property type="entry name" value="PROTEIN EARLY RESPONSIVE TO DEHYDRATION 15"/>
    <property type="match status" value="1"/>
</dbReference>
<dbReference type="STRING" id="55188.A0A2H5P9D3"/>
<sequence>MTRQAVPQRKQNNLPIRSENWTLMALVSGRSTLNPNAPLFIPAAFRQVEDFSPEWWQLITTSTWYHNYWLSQHQDEDGFYDNGGDDEFDVSNVADLLPDTFDLDAGENFSSIEAQFDEFVMSFESELENISSPLPANDADALMKNLRVSKSSMEAAKYVEKPANVLGLACSYAYRFAVT</sequence>